<evidence type="ECO:0000313" key="2">
    <source>
        <dbReference type="Proteomes" id="UP001634394"/>
    </source>
</evidence>
<name>A0ABD3V252_SINWO</name>
<keyword evidence="2" id="KW-1185">Reference proteome</keyword>
<protein>
    <submittedName>
        <fullName evidence="1">Uncharacterized protein</fullName>
    </submittedName>
</protein>
<dbReference type="AlphaFoldDB" id="A0ABD3V252"/>
<evidence type="ECO:0000313" key="1">
    <source>
        <dbReference type="EMBL" id="KAL3855737.1"/>
    </source>
</evidence>
<sequence length="82" mass="9429">MQLGKPRWNNKDLPVCCEKNPDLIVKAIQSKNGMQEKHTDVVTFITQCIKVAPTSTKIAMMTPRSRKPIIFHFPTRYLESDL</sequence>
<comment type="caution">
    <text evidence="1">The sequence shown here is derived from an EMBL/GenBank/DDBJ whole genome shotgun (WGS) entry which is preliminary data.</text>
</comment>
<accession>A0ABD3V252</accession>
<dbReference type="EMBL" id="JBJQND010000014">
    <property type="protein sequence ID" value="KAL3855737.1"/>
    <property type="molecule type" value="Genomic_DNA"/>
</dbReference>
<dbReference type="Proteomes" id="UP001634394">
    <property type="component" value="Unassembled WGS sequence"/>
</dbReference>
<reference evidence="1 2" key="1">
    <citation type="submission" date="2024-11" db="EMBL/GenBank/DDBJ databases">
        <title>Chromosome-level genome assembly of the freshwater bivalve Anodonta woodiana.</title>
        <authorList>
            <person name="Chen X."/>
        </authorList>
    </citation>
    <scope>NUCLEOTIDE SEQUENCE [LARGE SCALE GENOMIC DNA]</scope>
    <source>
        <strain evidence="1">MN2024</strain>
        <tissue evidence="1">Gills</tissue>
    </source>
</reference>
<proteinExistence type="predicted"/>
<organism evidence="1 2">
    <name type="scientific">Sinanodonta woodiana</name>
    <name type="common">Chinese pond mussel</name>
    <name type="synonym">Anodonta woodiana</name>
    <dbReference type="NCBI Taxonomy" id="1069815"/>
    <lineage>
        <taxon>Eukaryota</taxon>
        <taxon>Metazoa</taxon>
        <taxon>Spiralia</taxon>
        <taxon>Lophotrochozoa</taxon>
        <taxon>Mollusca</taxon>
        <taxon>Bivalvia</taxon>
        <taxon>Autobranchia</taxon>
        <taxon>Heteroconchia</taxon>
        <taxon>Palaeoheterodonta</taxon>
        <taxon>Unionida</taxon>
        <taxon>Unionoidea</taxon>
        <taxon>Unionidae</taxon>
        <taxon>Unioninae</taxon>
        <taxon>Sinanodonta</taxon>
    </lineage>
</organism>
<gene>
    <name evidence="1" type="ORF">ACJMK2_014942</name>
</gene>